<gene>
    <name evidence="2" type="ORF">UJA718_LOCUS2122</name>
</gene>
<reference evidence="2" key="1">
    <citation type="submission" date="2021-02" db="EMBL/GenBank/DDBJ databases">
        <authorList>
            <person name="Nowell W R."/>
        </authorList>
    </citation>
    <scope>NUCLEOTIDE SEQUENCE</scope>
</reference>
<sequence length="214" mass="25056">MKTSDELEIERLVQCELDAINLDDSIEDLVVDGDDDDGDDDDRKYSTEVEDEQEINETRRNLERDMHERLAAFENEVKTNLDRYDIDYSEIDELLQKPTGTYENDIQTNVARECGIEREELERILQNINTEDASLDSSIDSDSSEYNDSKIEIIKQNLTTIDTDKSVEITTREEEREQEDPNKKLYDERLAESHRRMLDELALLDQRRKVSLTV</sequence>
<protein>
    <submittedName>
        <fullName evidence="2">Uncharacterized protein</fullName>
    </submittedName>
</protein>
<evidence type="ECO:0000256" key="1">
    <source>
        <dbReference type="SAM" id="MobiDB-lite"/>
    </source>
</evidence>
<dbReference type="AlphaFoldDB" id="A0A819WZI6"/>
<proteinExistence type="predicted"/>
<accession>A0A819WZI6</accession>
<dbReference type="EMBL" id="CAJOBP010000137">
    <property type="protein sequence ID" value="CAF4129328.1"/>
    <property type="molecule type" value="Genomic_DNA"/>
</dbReference>
<dbReference type="Proteomes" id="UP000663873">
    <property type="component" value="Unassembled WGS sequence"/>
</dbReference>
<comment type="caution">
    <text evidence="2">The sequence shown here is derived from an EMBL/GenBank/DDBJ whole genome shotgun (WGS) entry which is preliminary data.</text>
</comment>
<organism evidence="2 3">
    <name type="scientific">Rotaria socialis</name>
    <dbReference type="NCBI Taxonomy" id="392032"/>
    <lineage>
        <taxon>Eukaryota</taxon>
        <taxon>Metazoa</taxon>
        <taxon>Spiralia</taxon>
        <taxon>Gnathifera</taxon>
        <taxon>Rotifera</taxon>
        <taxon>Eurotatoria</taxon>
        <taxon>Bdelloidea</taxon>
        <taxon>Philodinida</taxon>
        <taxon>Philodinidae</taxon>
        <taxon>Rotaria</taxon>
    </lineage>
</organism>
<feature type="region of interest" description="Disordered" evidence="1">
    <location>
        <begin position="28"/>
        <end position="62"/>
    </location>
</feature>
<feature type="compositionally biased region" description="Acidic residues" evidence="1">
    <location>
        <begin position="28"/>
        <end position="40"/>
    </location>
</feature>
<evidence type="ECO:0000313" key="3">
    <source>
        <dbReference type="Proteomes" id="UP000663873"/>
    </source>
</evidence>
<keyword evidence="3" id="KW-1185">Reference proteome</keyword>
<evidence type="ECO:0000313" key="2">
    <source>
        <dbReference type="EMBL" id="CAF4129328.1"/>
    </source>
</evidence>
<name>A0A819WZI6_9BILA</name>